<evidence type="ECO:0000313" key="2">
    <source>
        <dbReference type="EMBL" id="RPA59499.1"/>
    </source>
</evidence>
<gene>
    <name evidence="2" type="ORF">EF294_13570</name>
</gene>
<sequence length="189" mass="20164">MGGLSSEETVGLDYSVTVLYGATEAARRAARDHPGTAGDPAPALVASALDGSIGSDPSLADPVVETVRGLPVRHVTLERDRSPDSAGSRRTPLPRHRGAASDASRRLHRHRRLGVLPPDITTVGLAPRSTRWITVRAICDVIEARKPGPTLVEASLRWSRRHCGGVRPRPDRCARGREAESRAGGDPIV</sequence>
<dbReference type="Proteomes" id="UP000267536">
    <property type="component" value="Unassembled WGS sequence"/>
</dbReference>
<feature type="region of interest" description="Disordered" evidence="1">
    <location>
        <begin position="76"/>
        <end position="106"/>
    </location>
</feature>
<accession>A0A3N4G9Q8</accession>
<name>A0A3N4G9Q8_9ACTN</name>
<keyword evidence="3" id="KW-1185">Reference proteome</keyword>
<dbReference type="AlphaFoldDB" id="A0A3N4G9Q8"/>
<feature type="region of interest" description="Disordered" evidence="1">
    <location>
        <begin position="165"/>
        <end position="189"/>
    </location>
</feature>
<reference evidence="2 3" key="1">
    <citation type="submission" date="2018-11" db="EMBL/GenBank/DDBJ databases">
        <title>Draft genome sequence of Gordonia sp. RS15-1S isolated from rice stems.</title>
        <authorList>
            <person name="Muangham S."/>
        </authorList>
    </citation>
    <scope>NUCLEOTIDE SEQUENCE [LARGE SCALE GENOMIC DNA]</scope>
    <source>
        <strain evidence="2 3">RS15-1S</strain>
    </source>
</reference>
<proteinExistence type="predicted"/>
<feature type="compositionally biased region" description="Basic and acidic residues" evidence="1">
    <location>
        <begin position="168"/>
        <end position="183"/>
    </location>
</feature>
<evidence type="ECO:0000313" key="3">
    <source>
        <dbReference type="Proteomes" id="UP000267536"/>
    </source>
</evidence>
<organism evidence="2 3">
    <name type="scientific">Gordonia oryzae</name>
    <dbReference type="NCBI Taxonomy" id="2487349"/>
    <lineage>
        <taxon>Bacteria</taxon>
        <taxon>Bacillati</taxon>
        <taxon>Actinomycetota</taxon>
        <taxon>Actinomycetes</taxon>
        <taxon>Mycobacteriales</taxon>
        <taxon>Gordoniaceae</taxon>
        <taxon>Gordonia</taxon>
    </lineage>
</organism>
<dbReference type="EMBL" id="RKMH01000009">
    <property type="protein sequence ID" value="RPA59499.1"/>
    <property type="molecule type" value="Genomic_DNA"/>
</dbReference>
<evidence type="ECO:0000256" key="1">
    <source>
        <dbReference type="SAM" id="MobiDB-lite"/>
    </source>
</evidence>
<protein>
    <submittedName>
        <fullName evidence="2">Uncharacterized protein</fullName>
    </submittedName>
</protein>
<comment type="caution">
    <text evidence="2">The sequence shown here is derived from an EMBL/GenBank/DDBJ whole genome shotgun (WGS) entry which is preliminary data.</text>
</comment>